<dbReference type="EMBL" id="FOFV01000016">
    <property type="protein sequence ID" value="SES11292.1"/>
    <property type="molecule type" value="Genomic_DNA"/>
</dbReference>
<evidence type="ECO:0000256" key="8">
    <source>
        <dbReference type="ARBA" id="ARBA00023136"/>
    </source>
</evidence>
<feature type="domain" description="CNNM transmembrane" evidence="13">
    <location>
        <begin position="1"/>
        <end position="188"/>
    </location>
</feature>
<evidence type="ECO:0000256" key="4">
    <source>
        <dbReference type="ARBA" id="ARBA00022692"/>
    </source>
</evidence>
<keyword evidence="8 10" id="KW-0472">Membrane</keyword>
<dbReference type="PANTHER" id="PTHR22777">
    <property type="entry name" value="HEMOLYSIN-RELATED"/>
    <property type="match status" value="1"/>
</dbReference>
<dbReference type="PANTHER" id="PTHR22777:SF32">
    <property type="entry name" value="UPF0053 INNER MEMBRANE PROTEIN YFJD"/>
    <property type="match status" value="1"/>
</dbReference>
<dbReference type="SMART" id="SM01091">
    <property type="entry name" value="CorC_HlyC"/>
    <property type="match status" value="1"/>
</dbReference>
<feature type="domain" description="CBS" evidence="12">
    <location>
        <begin position="273"/>
        <end position="330"/>
    </location>
</feature>
<dbReference type="CDD" id="cd04590">
    <property type="entry name" value="CBS_pair_CorC_HlyC_assoc"/>
    <property type="match status" value="1"/>
</dbReference>
<name>A0A1H9UPI9_9PSEU</name>
<dbReference type="OrthoDB" id="110231at2"/>
<evidence type="ECO:0000256" key="7">
    <source>
        <dbReference type="ARBA" id="ARBA00023122"/>
    </source>
</evidence>
<dbReference type="InterPro" id="IPR016169">
    <property type="entry name" value="FAD-bd_PCMH_sub2"/>
</dbReference>
<keyword evidence="5" id="KW-0677">Repeat</keyword>
<gene>
    <name evidence="14" type="ORF">SAMN04488000_11654</name>
</gene>
<keyword evidence="7 9" id="KW-0129">CBS domain</keyword>
<dbReference type="SUPFAM" id="SSF54631">
    <property type="entry name" value="CBS-domain pair"/>
    <property type="match status" value="1"/>
</dbReference>
<evidence type="ECO:0000256" key="2">
    <source>
        <dbReference type="ARBA" id="ARBA00006337"/>
    </source>
</evidence>
<evidence type="ECO:0000256" key="5">
    <source>
        <dbReference type="ARBA" id="ARBA00022737"/>
    </source>
</evidence>
<protein>
    <submittedName>
        <fullName evidence="14">Hemolysin, contains CBS domains</fullName>
    </submittedName>
</protein>
<evidence type="ECO:0000259" key="13">
    <source>
        <dbReference type="PROSITE" id="PS51846"/>
    </source>
</evidence>
<dbReference type="Pfam" id="PF03471">
    <property type="entry name" value="CorC_HlyC"/>
    <property type="match status" value="1"/>
</dbReference>
<dbReference type="InterPro" id="IPR002550">
    <property type="entry name" value="CNNM"/>
</dbReference>
<dbReference type="InterPro" id="IPR044751">
    <property type="entry name" value="Ion_transp-like_CBS"/>
</dbReference>
<keyword evidence="4 10" id="KW-0812">Transmembrane</keyword>
<dbReference type="SUPFAM" id="SSF56176">
    <property type="entry name" value="FAD-binding/transporter-associated domain-like"/>
    <property type="match status" value="1"/>
</dbReference>
<dbReference type="InterPro" id="IPR036318">
    <property type="entry name" value="FAD-bd_PCMH-like_sf"/>
</dbReference>
<keyword evidence="3" id="KW-1003">Cell membrane</keyword>
<feature type="transmembrane region" description="Helical" evidence="11">
    <location>
        <begin position="94"/>
        <end position="112"/>
    </location>
</feature>
<dbReference type="InterPro" id="IPR005170">
    <property type="entry name" value="Transptr-assoc_dom"/>
</dbReference>
<feature type="transmembrane region" description="Helical" evidence="11">
    <location>
        <begin position="66"/>
        <end position="88"/>
    </location>
</feature>
<dbReference type="GO" id="GO:0005886">
    <property type="term" value="C:plasma membrane"/>
    <property type="evidence" value="ECO:0007669"/>
    <property type="project" value="UniProtKB-SubCell"/>
</dbReference>
<comment type="similarity">
    <text evidence="2">Belongs to the UPF0053 family.</text>
</comment>
<accession>A0A1H9UPI9</accession>
<feature type="transmembrane region" description="Helical" evidence="11">
    <location>
        <begin position="6"/>
        <end position="32"/>
    </location>
</feature>
<evidence type="ECO:0000256" key="9">
    <source>
        <dbReference type="PROSITE-ProRule" id="PRU00703"/>
    </source>
</evidence>
<evidence type="ECO:0000256" key="6">
    <source>
        <dbReference type="ARBA" id="ARBA00022989"/>
    </source>
</evidence>
<dbReference type="GO" id="GO:0050660">
    <property type="term" value="F:flavin adenine dinucleotide binding"/>
    <property type="evidence" value="ECO:0007669"/>
    <property type="project" value="InterPro"/>
</dbReference>
<dbReference type="AlphaFoldDB" id="A0A1H9UPI9"/>
<reference evidence="15" key="1">
    <citation type="submission" date="2016-10" db="EMBL/GenBank/DDBJ databases">
        <authorList>
            <person name="Varghese N."/>
            <person name="Submissions S."/>
        </authorList>
    </citation>
    <scope>NUCLEOTIDE SEQUENCE [LARGE SCALE GENOMIC DNA]</scope>
    <source>
        <strain evidence="15">DSM 44437</strain>
    </source>
</reference>
<evidence type="ECO:0000313" key="14">
    <source>
        <dbReference type="EMBL" id="SES11292.1"/>
    </source>
</evidence>
<dbReference type="Gene3D" id="3.10.580.10">
    <property type="entry name" value="CBS-domain"/>
    <property type="match status" value="1"/>
</dbReference>
<evidence type="ECO:0000256" key="10">
    <source>
        <dbReference type="PROSITE-ProRule" id="PRU01193"/>
    </source>
</evidence>
<dbReference type="InterPro" id="IPR000644">
    <property type="entry name" value="CBS_dom"/>
</dbReference>
<dbReference type="Pfam" id="PF00571">
    <property type="entry name" value="CBS"/>
    <property type="match status" value="2"/>
</dbReference>
<dbReference type="Pfam" id="PF01595">
    <property type="entry name" value="CNNM"/>
    <property type="match status" value="1"/>
</dbReference>
<dbReference type="STRING" id="65499.SAMN04488000_11654"/>
<feature type="domain" description="CBS" evidence="12">
    <location>
        <begin position="207"/>
        <end position="268"/>
    </location>
</feature>
<evidence type="ECO:0000313" key="15">
    <source>
        <dbReference type="Proteomes" id="UP000199503"/>
    </source>
</evidence>
<evidence type="ECO:0000256" key="1">
    <source>
        <dbReference type="ARBA" id="ARBA00004651"/>
    </source>
</evidence>
<proteinExistence type="inferred from homology"/>
<evidence type="ECO:0000256" key="3">
    <source>
        <dbReference type="ARBA" id="ARBA00022475"/>
    </source>
</evidence>
<dbReference type="PROSITE" id="PS51371">
    <property type="entry name" value="CBS"/>
    <property type="match status" value="2"/>
</dbReference>
<keyword evidence="6 10" id="KW-1133">Transmembrane helix</keyword>
<dbReference type="PROSITE" id="PS51846">
    <property type="entry name" value="CNNM"/>
    <property type="match status" value="1"/>
</dbReference>
<dbReference type="FunFam" id="3.10.580.10:FF:000002">
    <property type="entry name" value="Magnesium/cobalt efflux protein CorC"/>
    <property type="match status" value="1"/>
</dbReference>
<keyword evidence="15" id="KW-1185">Reference proteome</keyword>
<sequence length="429" mass="46924">MSANPASVIVLAVVLVLAAGLFACVDAALGTVSRARVESLQRQGRWGTGQLLQVLNDRPRHVNLLLLLRLACEMSAAVLVTTVFLDYVEQDWVAVLYSCLSMLVVSYVLVGVGPRTLGRQHPYAVSLLAAGTVRQLGRVLGPLSKLLILVGNAITPGKGFREGPFSSEVELRELVDMAQERGVVDEGEREMIHSVFELGDTITREIMVPRTEIVWIEQSKSLRQALALSLRTGYTRVPVIGESVDDVLGVVNLKDMMRATLAEDEDPKTVSELMRPMSFIPDSKPIADLLREMQVSRRHMAIVVDEYGGTAGLLTIEDILEEIVGEITDESDTDDRPPVEHLDDGAVRVSARLPVDDLDALFGTELDDHEVETVGGLLAQRLGRVPLPGTEAEIAGLRMRAEGGKDERGRIRVTTVLVRPVQKETEEDD</sequence>
<comment type="subcellular location">
    <subcellularLocation>
        <location evidence="1">Cell membrane</location>
        <topology evidence="1">Multi-pass membrane protein</topology>
    </subcellularLocation>
</comment>
<dbReference type="InterPro" id="IPR046342">
    <property type="entry name" value="CBS_dom_sf"/>
</dbReference>
<dbReference type="RefSeq" id="WP_089922322.1">
    <property type="nucleotide sequence ID" value="NZ_FOFV01000016.1"/>
</dbReference>
<organism evidence="14 15">
    <name type="scientific">Lentzea albida</name>
    <dbReference type="NCBI Taxonomy" id="65499"/>
    <lineage>
        <taxon>Bacteria</taxon>
        <taxon>Bacillati</taxon>
        <taxon>Actinomycetota</taxon>
        <taxon>Actinomycetes</taxon>
        <taxon>Pseudonocardiales</taxon>
        <taxon>Pseudonocardiaceae</taxon>
        <taxon>Lentzea</taxon>
    </lineage>
</organism>
<dbReference type="Proteomes" id="UP000199503">
    <property type="component" value="Unassembled WGS sequence"/>
</dbReference>
<evidence type="ECO:0000256" key="11">
    <source>
        <dbReference type="SAM" id="Phobius"/>
    </source>
</evidence>
<dbReference type="Gene3D" id="3.30.465.10">
    <property type="match status" value="1"/>
</dbReference>
<evidence type="ECO:0000259" key="12">
    <source>
        <dbReference type="PROSITE" id="PS51371"/>
    </source>
</evidence>